<feature type="compositionally biased region" description="Polar residues" evidence="1">
    <location>
        <begin position="106"/>
        <end position="131"/>
    </location>
</feature>
<name>A0AAV7STW5_PLEWA</name>
<sequence length="140" mass="15826">MVEWRLCHRGKAPEGLQVVSHDCCVLLKRVLSVLFFPIREALVNLCRELSIPGKLAKHSRNIIPTLQKRTVSARFTPRTQICQTAGPYSLFSKHRVCSYMMEVQPRKSSWLPNSAGLSSGNEDNRCSSGSWEQRKQALDA</sequence>
<dbReference type="Proteomes" id="UP001066276">
    <property type="component" value="Chromosome 4_2"/>
</dbReference>
<proteinExistence type="predicted"/>
<protein>
    <submittedName>
        <fullName evidence="2">Uncharacterized protein</fullName>
    </submittedName>
</protein>
<comment type="caution">
    <text evidence="2">The sequence shown here is derived from an EMBL/GenBank/DDBJ whole genome shotgun (WGS) entry which is preliminary data.</text>
</comment>
<organism evidence="2 3">
    <name type="scientific">Pleurodeles waltl</name>
    <name type="common">Iberian ribbed newt</name>
    <dbReference type="NCBI Taxonomy" id="8319"/>
    <lineage>
        <taxon>Eukaryota</taxon>
        <taxon>Metazoa</taxon>
        <taxon>Chordata</taxon>
        <taxon>Craniata</taxon>
        <taxon>Vertebrata</taxon>
        <taxon>Euteleostomi</taxon>
        <taxon>Amphibia</taxon>
        <taxon>Batrachia</taxon>
        <taxon>Caudata</taxon>
        <taxon>Salamandroidea</taxon>
        <taxon>Salamandridae</taxon>
        <taxon>Pleurodelinae</taxon>
        <taxon>Pleurodeles</taxon>
    </lineage>
</organism>
<evidence type="ECO:0000313" key="2">
    <source>
        <dbReference type="EMBL" id="KAJ1167451.1"/>
    </source>
</evidence>
<dbReference type="EMBL" id="JANPWB010000008">
    <property type="protein sequence ID" value="KAJ1167451.1"/>
    <property type="molecule type" value="Genomic_DNA"/>
</dbReference>
<feature type="region of interest" description="Disordered" evidence="1">
    <location>
        <begin position="105"/>
        <end position="140"/>
    </location>
</feature>
<accession>A0AAV7STW5</accession>
<evidence type="ECO:0000256" key="1">
    <source>
        <dbReference type="SAM" id="MobiDB-lite"/>
    </source>
</evidence>
<gene>
    <name evidence="2" type="ORF">NDU88_007842</name>
</gene>
<keyword evidence="3" id="KW-1185">Reference proteome</keyword>
<reference evidence="2" key="1">
    <citation type="journal article" date="2022" name="bioRxiv">
        <title>Sequencing and chromosome-scale assembly of the giantPleurodeles waltlgenome.</title>
        <authorList>
            <person name="Brown T."/>
            <person name="Elewa A."/>
            <person name="Iarovenko S."/>
            <person name="Subramanian E."/>
            <person name="Araus A.J."/>
            <person name="Petzold A."/>
            <person name="Susuki M."/>
            <person name="Suzuki K.-i.T."/>
            <person name="Hayashi T."/>
            <person name="Toyoda A."/>
            <person name="Oliveira C."/>
            <person name="Osipova E."/>
            <person name="Leigh N.D."/>
            <person name="Simon A."/>
            <person name="Yun M.H."/>
        </authorList>
    </citation>
    <scope>NUCLEOTIDE SEQUENCE</scope>
    <source>
        <strain evidence="2">20211129_DDA</strain>
        <tissue evidence="2">Liver</tissue>
    </source>
</reference>
<evidence type="ECO:0000313" key="3">
    <source>
        <dbReference type="Proteomes" id="UP001066276"/>
    </source>
</evidence>
<dbReference type="AlphaFoldDB" id="A0AAV7STW5"/>